<dbReference type="GO" id="GO:0008483">
    <property type="term" value="F:transaminase activity"/>
    <property type="evidence" value="ECO:0007669"/>
    <property type="project" value="UniProtKB-KW"/>
</dbReference>
<dbReference type="InterPro" id="IPR028896">
    <property type="entry name" value="GcvT/YgfZ/DmdA"/>
</dbReference>
<evidence type="ECO:0000259" key="9">
    <source>
        <dbReference type="Pfam" id="PF08669"/>
    </source>
</evidence>
<dbReference type="RefSeq" id="WP_053819521.1">
    <property type="nucleotide sequence ID" value="NZ_CP006911.1"/>
</dbReference>
<dbReference type="InterPro" id="IPR027266">
    <property type="entry name" value="TrmE/GcvT-like"/>
</dbReference>
<dbReference type="SUPFAM" id="SSF101790">
    <property type="entry name" value="Aminomethyltransferase beta-barrel domain"/>
    <property type="match status" value="1"/>
</dbReference>
<feature type="domain" description="Aminomethyltransferase C-terminal" evidence="9">
    <location>
        <begin position="290"/>
        <end position="368"/>
    </location>
</feature>
<dbReference type="PATRIC" id="fig|1125411.7.peg.111"/>
<dbReference type="PIRSF" id="PIRSF006487">
    <property type="entry name" value="GcvT"/>
    <property type="match status" value="1"/>
</dbReference>
<evidence type="ECO:0000259" key="8">
    <source>
        <dbReference type="Pfam" id="PF01571"/>
    </source>
</evidence>
<dbReference type="GO" id="GO:0005960">
    <property type="term" value="C:glycine cleavage complex"/>
    <property type="evidence" value="ECO:0007669"/>
    <property type="project" value="InterPro"/>
</dbReference>
<dbReference type="EC" id="2.1.2.10" evidence="2"/>
<reference evidence="10 11" key="1">
    <citation type="journal article" date="2015" name="Genome Announc.">
        <title>Genome Sequence of 'Candidatus Thioglobus singularis' Strain PS1, a Mixotroph from the SUP05 Clade of Marine Gammaproteobacteria.</title>
        <authorList>
            <person name="Marshall K.T."/>
            <person name="Morris R.M."/>
        </authorList>
    </citation>
    <scope>NUCLEOTIDE SEQUENCE [LARGE SCALE GENOMIC DNA]</scope>
    <source>
        <strain evidence="10 11">PS1</strain>
    </source>
</reference>
<dbReference type="Pfam" id="PF08669">
    <property type="entry name" value="GCV_T_C"/>
    <property type="match status" value="1"/>
</dbReference>
<dbReference type="InterPro" id="IPR029043">
    <property type="entry name" value="GcvT/YgfZ_C"/>
</dbReference>
<dbReference type="GO" id="GO:0004047">
    <property type="term" value="F:aminomethyltransferase activity"/>
    <property type="evidence" value="ECO:0007669"/>
    <property type="project" value="UniProtKB-EC"/>
</dbReference>
<dbReference type="AlphaFoldDB" id="A0A0M4LC24"/>
<gene>
    <name evidence="10" type="primary">gcvT</name>
    <name evidence="10" type="ORF">W908_00560</name>
</gene>
<organism evidence="10 11">
    <name type="scientific">Candidatus Pseudothioglobus singularis PS1</name>
    <dbReference type="NCBI Taxonomy" id="1125411"/>
    <lineage>
        <taxon>Bacteria</taxon>
        <taxon>Pseudomonadati</taxon>
        <taxon>Pseudomonadota</taxon>
        <taxon>Gammaproteobacteria</taxon>
        <taxon>Candidatus Pseudothioglobaceae</taxon>
        <taxon>Candidatus Pseudothioglobus</taxon>
    </lineage>
</organism>
<proteinExistence type="inferred from homology"/>
<dbReference type="KEGG" id="tsn:W908_00560"/>
<dbReference type="InterPro" id="IPR013977">
    <property type="entry name" value="GcvT_C"/>
</dbReference>
<feature type="binding site" evidence="7">
    <location>
        <position position="199"/>
    </location>
    <ligand>
        <name>substrate</name>
    </ligand>
</feature>
<dbReference type="Gene3D" id="4.10.1250.10">
    <property type="entry name" value="Aminomethyltransferase fragment"/>
    <property type="match status" value="1"/>
</dbReference>
<dbReference type="STRING" id="1125411.W908_00560"/>
<comment type="similarity">
    <text evidence="1">Belongs to the GcvT family.</text>
</comment>
<evidence type="ECO:0000313" key="10">
    <source>
        <dbReference type="EMBL" id="ALE01232.1"/>
    </source>
</evidence>
<dbReference type="SUPFAM" id="SSF103025">
    <property type="entry name" value="Folate-binding domain"/>
    <property type="match status" value="1"/>
</dbReference>
<keyword evidence="4 10" id="KW-0808">Transferase</keyword>
<dbReference type="Gene3D" id="3.30.1360.120">
    <property type="entry name" value="Probable tRNA modification gtpase trme, domain 1"/>
    <property type="match status" value="1"/>
</dbReference>
<accession>A0A0M4LC24</accession>
<dbReference type="Proteomes" id="UP000068905">
    <property type="component" value="Chromosome"/>
</dbReference>
<dbReference type="PANTHER" id="PTHR43757:SF2">
    <property type="entry name" value="AMINOMETHYLTRANSFERASE, MITOCHONDRIAL"/>
    <property type="match status" value="1"/>
</dbReference>
<dbReference type="InterPro" id="IPR006223">
    <property type="entry name" value="GcvT"/>
</dbReference>
<evidence type="ECO:0000256" key="1">
    <source>
        <dbReference type="ARBA" id="ARBA00008609"/>
    </source>
</evidence>
<keyword evidence="3" id="KW-0032">Aminotransferase</keyword>
<dbReference type="InterPro" id="IPR006222">
    <property type="entry name" value="GCVT_N"/>
</dbReference>
<dbReference type="NCBIfam" id="NF001567">
    <property type="entry name" value="PRK00389.1"/>
    <property type="match status" value="1"/>
</dbReference>
<dbReference type="OrthoDB" id="9774591at2"/>
<evidence type="ECO:0000256" key="3">
    <source>
        <dbReference type="ARBA" id="ARBA00022576"/>
    </source>
</evidence>
<sequence>MSAGSEIRTTPLHQMHINAGAKMVPFAGYEMPVSYPLGIKKEHTQTREKAGLFDVSHMGQIKITGAEAMSALESLVPVDIIDLPLMKSRYALFTNSNGGVSDDLMVTNLGDNCLFLVVNAACKDSDLEHLNQSIGLSCKVELCQNLALLALQGPKAIEVLGEIAPSVTDMTFMTAKHLTIKDIDCFVTRSGYTGEDGFEISMPSSDAEKFAALLLSSDEVEWVGLGARDSLRLEAGLSLYGHELDDNHSPVESSLNWALSKVRRTGGQREGGYLGDNIVLSHLSDGPKARIVGILPEGKMPVRDGALIENEDGVQVGEVTSGGFGPTLNKPIAIARLKIKYTMNQSKLFALVRGKRIAVEVVNLPFVKHNYYRG</sequence>
<dbReference type="PANTHER" id="PTHR43757">
    <property type="entry name" value="AMINOMETHYLTRANSFERASE"/>
    <property type="match status" value="1"/>
</dbReference>
<dbReference type="Gene3D" id="2.40.30.110">
    <property type="entry name" value="Aminomethyltransferase beta-barrel domains"/>
    <property type="match status" value="1"/>
</dbReference>
<evidence type="ECO:0000256" key="2">
    <source>
        <dbReference type="ARBA" id="ARBA00012616"/>
    </source>
</evidence>
<dbReference type="NCBIfam" id="NF010093">
    <property type="entry name" value="PRK13579.1"/>
    <property type="match status" value="1"/>
</dbReference>
<dbReference type="Gene3D" id="3.30.70.1400">
    <property type="entry name" value="Aminomethyltransferase beta-barrel domains"/>
    <property type="match status" value="1"/>
</dbReference>
<evidence type="ECO:0000256" key="7">
    <source>
        <dbReference type="PIRSR" id="PIRSR006487-1"/>
    </source>
</evidence>
<protein>
    <recommendedName>
        <fullName evidence="2">aminomethyltransferase</fullName>
        <ecNumber evidence="2">2.1.2.10</ecNumber>
    </recommendedName>
    <alternativeName>
        <fullName evidence="5">Glycine cleavage system T protein</fullName>
    </alternativeName>
</protein>
<dbReference type="FunFam" id="3.30.70.1400:FF:000001">
    <property type="entry name" value="Aminomethyltransferase"/>
    <property type="match status" value="1"/>
</dbReference>
<keyword evidence="11" id="KW-1185">Reference proteome</keyword>
<name>A0A0M4LC24_9GAMM</name>
<evidence type="ECO:0000313" key="11">
    <source>
        <dbReference type="Proteomes" id="UP000068905"/>
    </source>
</evidence>
<evidence type="ECO:0000256" key="4">
    <source>
        <dbReference type="ARBA" id="ARBA00022679"/>
    </source>
</evidence>
<feature type="domain" description="GCVT N-terminal" evidence="8">
    <location>
        <begin position="12"/>
        <end position="260"/>
    </location>
</feature>
<dbReference type="Pfam" id="PF01571">
    <property type="entry name" value="GCV_T"/>
    <property type="match status" value="1"/>
</dbReference>
<dbReference type="NCBIfam" id="TIGR00528">
    <property type="entry name" value="gcvT"/>
    <property type="match status" value="1"/>
</dbReference>
<dbReference type="GO" id="GO:0006546">
    <property type="term" value="P:glycine catabolic process"/>
    <property type="evidence" value="ECO:0007669"/>
    <property type="project" value="InterPro"/>
</dbReference>
<dbReference type="EMBL" id="CP006911">
    <property type="protein sequence ID" value="ALE01232.1"/>
    <property type="molecule type" value="Genomic_DNA"/>
</dbReference>
<evidence type="ECO:0000256" key="6">
    <source>
        <dbReference type="ARBA" id="ARBA00047665"/>
    </source>
</evidence>
<evidence type="ECO:0000256" key="5">
    <source>
        <dbReference type="ARBA" id="ARBA00031395"/>
    </source>
</evidence>
<comment type="catalytic activity">
    <reaction evidence="6">
        <text>N(6)-[(R)-S(8)-aminomethyldihydrolipoyl]-L-lysyl-[protein] + (6S)-5,6,7,8-tetrahydrofolate = N(6)-[(R)-dihydrolipoyl]-L-lysyl-[protein] + (6R)-5,10-methylene-5,6,7,8-tetrahydrofolate + NH4(+)</text>
        <dbReference type="Rhea" id="RHEA:16945"/>
        <dbReference type="Rhea" id="RHEA-COMP:10475"/>
        <dbReference type="Rhea" id="RHEA-COMP:10492"/>
        <dbReference type="ChEBI" id="CHEBI:15636"/>
        <dbReference type="ChEBI" id="CHEBI:28938"/>
        <dbReference type="ChEBI" id="CHEBI:57453"/>
        <dbReference type="ChEBI" id="CHEBI:83100"/>
        <dbReference type="ChEBI" id="CHEBI:83143"/>
        <dbReference type="EC" id="2.1.2.10"/>
    </reaction>
</comment>